<dbReference type="PANTHER" id="PTHR21041">
    <property type="entry name" value="DENDRITIC CELL-SPECIFIC TRANSMEMBRANE PROTEIN"/>
    <property type="match status" value="1"/>
</dbReference>
<keyword evidence="2" id="KW-1185">Reference proteome</keyword>
<proteinExistence type="predicted"/>
<dbReference type="EMBL" id="CAJPIZ010050839">
    <property type="protein sequence ID" value="CAG2122800.1"/>
    <property type="molecule type" value="Genomic_DNA"/>
</dbReference>
<sequence length="169" mass="18680">MFTVSMEMRAICALILPSFLGRSGRNFLIAMIAIMLIDKPIVNIAENVAEMTLWTTCLLKMGAKQSYSYASLLTDPMIEITTNLMTNNSPLKGNKEEFKNAFGFLPSFGANTTAGGDDSGAEAIGADEETVGKTLRDRMDEVCKDLDYYYKNCYSAIIRPKIGLFMKIV</sequence>
<dbReference type="PANTHER" id="PTHR21041:SF17">
    <property type="entry name" value="E3 UBIQUITIN-PROTEIN LIGASE DCST1"/>
    <property type="match status" value="1"/>
</dbReference>
<accession>A0A7R9M0L4</accession>
<dbReference type="OrthoDB" id="5985669at2759"/>
<evidence type="ECO:0000313" key="2">
    <source>
        <dbReference type="Proteomes" id="UP000759131"/>
    </source>
</evidence>
<dbReference type="Proteomes" id="UP000759131">
    <property type="component" value="Unassembled WGS sequence"/>
</dbReference>
<dbReference type="AlphaFoldDB" id="A0A7R9M0L4"/>
<gene>
    <name evidence="1" type="ORF">OSB1V03_LOCUS22745</name>
</gene>
<dbReference type="InterPro" id="IPR051856">
    <property type="entry name" value="CSR-E3_Ligase_Protein"/>
</dbReference>
<dbReference type="EMBL" id="OC905414">
    <property type="protein sequence ID" value="CAD7650185.1"/>
    <property type="molecule type" value="Genomic_DNA"/>
</dbReference>
<protein>
    <submittedName>
        <fullName evidence="1">Uncharacterized protein</fullName>
    </submittedName>
</protein>
<evidence type="ECO:0000313" key="1">
    <source>
        <dbReference type="EMBL" id="CAD7650185.1"/>
    </source>
</evidence>
<name>A0A7R9M0L4_9ACAR</name>
<organism evidence="1">
    <name type="scientific">Medioppia subpectinata</name>
    <dbReference type="NCBI Taxonomy" id="1979941"/>
    <lineage>
        <taxon>Eukaryota</taxon>
        <taxon>Metazoa</taxon>
        <taxon>Ecdysozoa</taxon>
        <taxon>Arthropoda</taxon>
        <taxon>Chelicerata</taxon>
        <taxon>Arachnida</taxon>
        <taxon>Acari</taxon>
        <taxon>Acariformes</taxon>
        <taxon>Sarcoptiformes</taxon>
        <taxon>Oribatida</taxon>
        <taxon>Brachypylina</taxon>
        <taxon>Oppioidea</taxon>
        <taxon>Oppiidae</taxon>
        <taxon>Medioppia</taxon>
    </lineage>
</organism>
<reference evidence="1" key="1">
    <citation type="submission" date="2020-11" db="EMBL/GenBank/DDBJ databases">
        <authorList>
            <person name="Tran Van P."/>
        </authorList>
    </citation>
    <scope>NUCLEOTIDE SEQUENCE</scope>
</reference>